<reference evidence="1" key="1">
    <citation type="submission" date="2014-11" db="EMBL/GenBank/DDBJ databases">
        <authorList>
            <person name="Amaro Gonzalez C."/>
        </authorList>
    </citation>
    <scope>NUCLEOTIDE SEQUENCE</scope>
</reference>
<evidence type="ECO:0000313" key="1">
    <source>
        <dbReference type="EMBL" id="JAH49514.1"/>
    </source>
</evidence>
<name>A0A0E9T766_ANGAN</name>
<proteinExistence type="predicted"/>
<accession>A0A0E9T766</accession>
<protein>
    <submittedName>
        <fullName evidence="1">Uncharacterized protein</fullName>
    </submittedName>
</protein>
<dbReference type="AlphaFoldDB" id="A0A0E9T766"/>
<dbReference type="EMBL" id="GBXM01059063">
    <property type="protein sequence ID" value="JAH49514.1"/>
    <property type="molecule type" value="Transcribed_RNA"/>
</dbReference>
<reference evidence="1" key="2">
    <citation type="journal article" date="2015" name="Fish Shellfish Immunol.">
        <title>Early steps in the European eel (Anguilla anguilla)-Vibrio vulnificus interaction in the gills: Role of the RtxA13 toxin.</title>
        <authorList>
            <person name="Callol A."/>
            <person name="Pajuelo D."/>
            <person name="Ebbesson L."/>
            <person name="Teles M."/>
            <person name="MacKenzie S."/>
            <person name="Amaro C."/>
        </authorList>
    </citation>
    <scope>NUCLEOTIDE SEQUENCE</scope>
</reference>
<sequence>MPHFTENGSLWINRFFNVSFHSVDPSLLRPLALPAL</sequence>
<organism evidence="1">
    <name type="scientific">Anguilla anguilla</name>
    <name type="common">European freshwater eel</name>
    <name type="synonym">Muraena anguilla</name>
    <dbReference type="NCBI Taxonomy" id="7936"/>
    <lineage>
        <taxon>Eukaryota</taxon>
        <taxon>Metazoa</taxon>
        <taxon>Chordata</taxon>
        <taxon>Craniata</taxon>
        <taxon>Vertebrata</taxon>
        <taxon>Euteleostomi</taxon>
        <taxon>Actinopterygii</taxon>
        <taxon>Neopterygii</taxon>
        <taxon>Teleostei</taxon>
        <taxon>Anguilliformes</taxon>
        <taxon>Anguillidae</taxon>
        <taxon>Anguilla</taxon>
    </lineage>
</organism>